<dbReference type="SUPFAM" id="SSF54593">
    <property type="entry name" value="Glyoxalase/Bleomycin resistance protein/Dihydroxybiphenyl dioxygenase"/>
    <property type="match status" value="1"/>
</dbReference>
<protein>
    <recommendedName>
        <fullName evidence="1">VOC domain-containing protein</fullName>
    </recommendedName>
</protein>
<dbReference type="Gene3D" id="3.10.180.10">
    <property type="entry name" value="2,3-Dihydroxybiphenyl 1,2-Dioxygenase, domain 1"/>
    <property type="match status" value="1"/>
</dbReference>
<feature type="domain" description="VOC" evidence="1">
    <location>
        <begin position="6"/>
        <end position="120"/>
    </location>
</feature>
<proteinExistence type="predicted"/>
<dbReference type="PANTHER" id="PTHR39175:SF1">
    <property type="entry name" value="FAMILY PROTEIN, PUTATIVE (AFU_ORTHOLOGUE AFUA_3G15060)-RELATED"/>
    <property type="match status" value="1"/>
</dbReference>
<accession>A0ABP9VA08</accession>
<dbReference type="Proteomes" id="UP001458946">
    <property type="component" value="Unassembled WGS sequence"/>
</dbReference>
<evidence type="ECO:0000313" key="2">
    <source>
        <dbReference type="EMBL" id="GAA5502114.1"/>
    </source>
</evidence>
<dbReference type="CDD" id="cd07245">
    <property type="entry name" value="VOC_like"/>
    <property type="match status" value="1"/>
</dbReference>
<evidence type="ECO:0000259" key="1">
    <source>
        <dbReference type="PROSITE" id="PS51819"/>
    </source>
</evidence>
<name>A0ABP9VA08_9DEIO</name>
<dbReference type="RefSeq" id="WP_353542084.1">
    <property type="nucleotide sequence ID" value="NZ_BAABRN010000018.1"/>
</dbReference>
<dbReference type="PROSITE" id="PS51819">
    <property type="entry name" value="VOC"/>
    <property type="match status" value="1"/>
</dbReference>
<reference evidence="2 3" key="1">
    <citation type="submission" date="2024-02" db="EMBL/GenBank/DDBJ databases">
        <title>Deinococcus xinjiangensis NBRC 107630.</title>
        <authorList>
            <person name="Ichikawa N."/>
            <person name="Katano-Makiyama Y."/>
            <person name="Hidaka K."/>
        </authorList>
    </citation>
    <scope>NUCLEOTIDE SEQUENCE [LARGE SCALE GENOMIC DNA]</scope>
    <source>
        <strain evidence="2 3">NBRC 107630</strain>
    </source>
</reference>
<comment type="caution">
    <text evidence="2">The sequence shown here is derived from an EMBL/GenBank/DDBJ whole genome shotgun (WGS) entry which is preliminary data.</text>
</comment>
<dbReference type="InterPro" id="IPR029068">
    <property type="entry name" value="Glyas_Bleomycin-R_OHBP_Dase"/>
</dbReference>
<evidence type="ECO:0000313" key="3">
    <source>
        <dbReference type="Proteomes" id="UP001458946"/>
    </source>
</evidence>
<dbReference type="InterPro" id="IPR037523">
    <property type="entry name" value="VOC_core"/>
</dbReference>
<keyword evidence="3" id="KW-1185">Reference proteome</keyword>
<dbReference type="EMBL" id="BAABRN010000018">
    <property type="protein sequence ID" value="GAA5502114.1"/>
    <property type="molecule type" value="Genomic_DNA"/>
</dbReference>
<dbReference type="PANTHER" id="PTHR39175">
    <property type="entry name" value="FAMILY PROTEIN, PUTATIVE (AFU_ORTHOLOGUE AFUA_3G15060)-RELATED"/>
    <property type="match status" value="1"/>
</dbReference>
<gene>
    <name evidence="2" type="ORF">Dxin01_01853</name>
</gene>
<organism evidence="2 3">
    <name type="scientific">Deinococcus xinjiangensis</name>
    <dbReference type="NCBI Taxonomy" id="457454"/>
    <lineage>
        <taxon>Bacteria</taxon>
        <taxon>Thermotogati</taxon>
        <taxon>Deinococcota</taxon>
        <taxon>Deinococci</taxon>
        <taxon>Deinococcales</taxon>
        <taxon>Deinococcaceae</taxon>
        <taxon>Deinococcus</taxon>
    </lineage>
</organism>
<sequence length="122" mass="13122">MSLMTGLDHVLIEAPQGCEAAARDFFTGVLGLTELPKPATLQKNGGAWFALPDGKQLHIGVAKDFVPRQKGHVALSCADLKAVKAVLAAHAIPCRDDEEAGVPRVFLQDPWGNRLEIVKKDL</sequence>